<dbReference type="NCBIfam" id="TIGR00916">
    <property type="entry name" value="2A0604s01"/>
    <property type="match status" value="1"/>
</dbReference>
<feature type="transmembrane region" description="Helical" evidence="9">
    <location>
        <begin position="234"/>
        <end position="252"/>
    </location>
</feature>
<feature type="transmembrane region" description="Helical" evidence="9">
    <location>
        <begin position="182"/>
        <end position="202"/>
    </location>
</feature>
<proteinExistence type="inferred from homology"/>
<dbReference type="PRINTS" id="PR01755">
    <property type="entry name" value="SECFTRNLCASE"/>
</dbReference>
<name>A0ABY5TSI8_9GAMM</name>
<evidence type="ECO:0000256" key="5">
    <source>
        <dbReference type="ARBA" id="ARBA00022927"/>
    </source>
</evidence>
<keyword evidence="12" id="KW-1185">Reference proteome</keyword>
<feature type="transmembrane region" description="Helical" evidence="9">
    <location>
        <begin position="258"/>
        <end position="284"/>
    </location>
</feature>
<keyword evidence="6 9" id="KW-1133">Transmembrane helix</keyword>
<evidence type="ECO:0000313" key="12">
    <source>
        <dbReference type="Proteomes" id="UP001059934"/>
    </source>
</evidence>
<keyword evidence="7 9" id="KW-0811">Translocation</keyword>
<evidence type="ECO:0000256" key="3">
    <source>
        <dbReference type="ARBA" id="ARBA00022475"/>
    </source>
</evidence>
<keyword evidence="4 9" id="KW-0812">Transmembrane</keyword>
<evidence type="ECO:0000256" key="9">
    <source>
        <dbReference type="HAMAP-Rule" id="MF_01464"/>
    </source>
</evidence>
<feature type="transmembrane region" description="Helical" evidence="9">
    <location>
        <begin position="155"/>
        <end position="176"/>
    </location>
</feature>
<dbReference type="EMBL" id="CP103416">
    <property type="protein sequence ID" value="UVW36036.1"/>
    <property type="molecule type" value="Genomic_DNA"/>
</dbReference>
<dbReference type="Pfam" id="PF07549">
    <property type="entry name" value="Sec_GG"/>
    <property type="match status" value="1"/>
</dbReference>
<reference evidence="11" key="1">
    <citation type="submission" date="2022-08" db="EMBL/GenBank/DDBJ databases">
        <title>Catabolic pathway analysis in culturable SAR92 clade bacteria reveals their overlooked roles in DMSP degradation in coastal seas.</title>
        <authorList>
            <person name="He X."/>
            <person name="Zhang X."/>
            <person name="Zhang Y."/>
        </authorList>
    </citation>
    <scope>NUCLEOTIDE SEQUENCE</scope>
    <source>
        <strain evidence="11">H455</strain>
    </source>
</reference>
<dbReference type="InterPro" id="IPR022813">
    <property type="entry name" value="SecD/SecF_arch_bac"/>
</dbReference>
<sequence>MTNLKIYNFMGLRKVAAIFSAVLLIASVASLSSKGLVLGLDFSGGTQIEVGYEQPADVGAIRQQLEGAGFEGPVVIQYGSETDVLIRLQGKPELGLSEKVYDVLEDGSEAVELRRVDFVGPQIGEELREDGGLGMLTALAVVMLYVAIRFQLKFAIGAVLALAHDVVITLGFFSIVGLEFDLTVLAAILAVVGYSLNDTIVVSDRIRENFRKIRKATPVEVINESLSQTLWRTINTSITTMLVLLALYFIGGELIHNFAVALIVGVGIGTYSSIYVAATVMLALKVDREDLLEPVEGELVDDLP</sequence>
<evidence type="ECO:0000256" key="1">
    <source>
        <dbReference type="ARBA" id="ARBA00004651"/>
    </source>
</evidence>
<evidence type="ECO:0000256" key="4">
    <source>
        <dbReference type="ARBA" id="ARBA00022692"/>
    </source>
</evidence>
<keyword evidence="5 9" id="KW-0653">Protein transport</keyword>
<feature type="domain" description="Protein export membrane protein SecD/SecF C-terminal" evidence="10">
    <location>
        <begin position="103"/>
        <end position="285"/>
    </location>
</feature>
<dbReference type="Pfam" id="PF02355">
    <property type="entry name" value="SecD_SecF_C"/>
    <property type="match status" value="1"/>
</dbReference>
<keyword evidence="8 9" id="KW-0472">Membrane</keyword>
<dbReference type="SUPFAM" id="SSF82866">
    <property type="entry name" value="Multidrug efflux transporter AcrB transmembrane domain"/>
    <property type="match status" value="1"/>
</dbReference>
<evidence type="ECO:0000259" key="10">
    <source>
        <dbReference type="Pfam" id="PF02355"/>
    </source>
</evidence>
<evidence type="ECO:0000256" key="7">
    <source>
        <dbReference type="ARBA" id="ARBA00023010"/>
    </source>
</evidence>
<dbReference type="PANTHER" id="PTHR30081">
    <property type="entry name" value="PROTEIN-EXPORT MEMBRANE PROTEIN SEC"/>
    <property type="match status" value="1"/>
</dbReference>
<organism evidence="11 12">
    <name type="scientific">SAR92 clade bacterium H455</name>
    <dbReference type="NCBI Taxonomy" id="2974818"/>
    <lineage>
        <taxon>Bacteria</taxon>
        <taxon>Pseudomonadati</taxon>
        <taxon>Pseudomonadota</taxon>
        <taxon>Gammaproteobacteria</taxon>
        <taxon>Cellvibrionales</taxon>
        <taxon>Porticoccaceae</taxon>
        <taxon>SAR92 clade</taxon>
    </lineage>
</organism>
<dbReference type="Proteomes" id="UP001059934">
    <property type="component" value="Chromosome"/>
</dbReference>
<dbReference type="Gene3D" id="1.20.1640.10">
    <property type="entry name" value="Multidrug efflux transporter AcrB transmembrane domain"/>
    <property type="match status" value="1"/>
</dbReference>
<keyword evidence="3 9" id="KW-1003">Cell membrane</keyword>
<comment type="subunit">
    <text evidence="9">Forms a complex with SecD. Part of the essential Sec protein translocation apparatus which comprises SecA, SecYEG and auxiliary proteins SecDF-YajC and YidC.</text>
</comment>
<evidence type="ECO:0000256" key="6">
    <source>
        <dbReference type="ARBA" id="ARBA00022989"/>
    </source>
</evidence>
<dbReference type="InterPro" id="IPR055344">
    <property type="entry name" value="SecD_SecF_C_bact"/>
</dbReference>
<comment type="caution">
    <text evidence="9">Lacks conserved residue(s) required for the propagation of feature annotation.</text>
</comment>
<accession>A0ABY5TSI8</accession>
<dbReference type="NCBIfam" id="TIGR00966">
    <property type="entry name" value="transloc_SecF"/>
    <property type="match status" value="1"/>
</dbReference>
<dbReference type="InterPro" id="IPR022645">
    <property type="entry name" value="SecD/SecF_bac"/>
</dbReference>
<comment type="similarity">
    <text evidence="9">Belongs to the SecD/SecF family. SecF subfamily.</text>
</comment>
<evidence type="ECO:0000256" key="2">
    <source>
        <dbReference type="ARBA" id="ARBA00022448"/>
    </source>
</evidence>
<protein>
    <recommendedName>
        <fullName evidence="9">Protein-export membrane protein SecF</fullName>
    </recommendedName>
</protein>
<comment type="function">
    <text evidence="9">Part of the Sec protein translocase complex. Interacts with the SecYEG preprotein conducting channel. SecDF uses the proton motive force (PMF) to complete protein translocation after the ATP-dependent function of SecA.</text>
</comment>
<dbReference type="InterPro" id="IPR048634">
    <property type="entry name" value="SecD_SecF_C"/>
</dbReference>
<dbReference type="InterPro" id="IPR022646">
    <property type="entry name" value="SecD/SecF_CS"/>
</dbReference>
<gene>
    <name evidence="9 11" type="primary">secF</name>
    <name evidence="11" type="ORF">NYF23_05355</name>
</gene>
<dbReference type="InterPro" id="IPR005665">
    <property type="entry name" value="SecF_bac"/>
</dbReference>
<keyword evidence="2 9" id="KW-0813">Transport</keyword>
<dbReference type="PANTHER" id="PTHR30081:SF8">
    <property type="entry name" value="PROTEIN TRANSLOCASE SUBUNIT SECF"/>
    <property type="match status" value="1"/>
</dbReference>
<dbReference type="HAMAP" id="MF_01464_B">
    <property type="entry name" value="SecF_B"/>
    <property type="match status" value="1"/>
</dbReference>
<evidence type="ECO:0000256" key="8">
    <source>
        <dbReference type="ARBA" id="ARBA00023136"/>
    </source>
</evidence>
<evidence type="ECO:0000313" key="11">
    <source>
        <dbReference type="EMBL" id="UVW36036.1"/>
    </source>
</evidence>
<feature type="transmembrane region" description="Helical" evidence="9">
    <location>
        <begin position="131"/>
        <end position="148"/>
    </location>
</feature>
<comment type="subcellular location">
    <subcellularLocation>
        <location evidence="1 9">Cell membrane</location>
        <topology evidence="1 9">Multi-pass membrane protein</topology>
    </subcellularLocation>
</comment>